<dbReference type="FunFam" id="1.20.5.730:FF:000001">
    <property type="entry name" value="rho-associated protein kinase 2"/>
    <property type="match status" value="1"/>
</dbReference>
<dbReference type="PROSITE" id="PS50081">
    <property type="entry name" value="ZF_DAG_PE_2"/>
    <property type="match status" value="1"/>
</dbReference>
<dbReference type="GO" id="GO:0005737">
    <property type="term" value="C:cytoplasm"/>
    <property type="evidence" value="ECO:0007669"/>
    <property type="project" value="TreeGrafter"/>
</dbReference>
<dbReference type="GO" id="GO:0007266">
    <property type="term" value="P:Rho protein signal transduction"/>
    <property type="evidence" value="ECO:0007669"/>
    <property type="project" value="UniProtKB-UniRule"/>
</dbReference>
<dbReference type="Gene3D" id="2.30.29.30">
    <property type="entry name" value="Pleckstrin-homology domain (PH domain)/Phosphotyrosine-binding domain (PTB)"/>
    <property type="match status" value="1"/>
</dbReference>
<keyword evidence="18 28" id="KW-0175">Coiled coil</keyword>
<keyword evidence="13" id="KW-0863">Zinc-finger</keyword>
<dbReference type="SUPFAM" id="SSF57889">
    <property type="entry name" value="Cysteine-rich domain"/>
    <property type="match status" value="1"/>
</dbReference>
<dbReference type="InterPro" id="IPR000961">
    <property type="entry name" value="AGC-kinase_C"/>
</dbReference>
<dbReference type="GO" id="GO:1901888">
    <property type="term" value="P:regulation of cell junction assembly"/>
    <property type="evidence" value="ECO:0007669"/>
    <property type="project" value="TreeGrafter"/>
</dbReference>
<dbReference type="InterPro" id="IPR011993">
    <property type="entry name" value="PH-like_dom_sf"/>
</dbReference>
<evidence type="ECO:0000313" key="36">
    <source>
        <dbReference type="Ensembl" id="ENSATEP00000062381.2"/>
    </source>
</evidence>
<evidence type="ECO:0000256" key="12">
    <source>
        <dbReference type="ARBA" id="ARBA00022741"/>
    </source>
</evidence>
<evidence type="ECO:0000256" key="11">
    <source>
        <dbReference type="ARBA" id="ARBA00022723"/>
    </source>
</evidence>
<dbReference type="Gene3D" id="1.20.5.730">
    <property type="entry name" value="Single helix bin"/>
    <property type="match status" value="1"/>
</dbReference>
<dbReference type="SMART" id="SM00133">
    <property type="entry name" value="S_TK_X"/>
    <property type="match status" value="1"/>
</dbReference>
<evidence type="ECO:0000256" key="10">
    <source>
        <dbReference type="ARBA" id="ARBA00022679"/>
    </source>
</evidence>
<evidence type="ECO:0000256" key="20">
    <source>
        <dbReference type="ARBA" id="ARBA00023136"/>
    </source>
</evidence>
<dbReference type="Gene3D" id="1.10.510.10">
    <property type="entry name" value="Transferase(Phosphotransferase) domain 1"/>
    <property type="match status" value="1"/>
</dbReference>
<dbReference type="Gene3D" id="3.30.60.20">
    <property type="match status" value="1"/>
</dbReference>
<evidence type="ECO:0000256" key="9">
    <source>
        <dbReference type="ARBA" id="ARBA00022553"/>
    </source>
</evidence>
<evidence type="ECO:0000256" key="30">
    <source>
        <dbReference type="SAM" id="MobiDB-lite"/>
    </source>
</evidence>
<dbReference type="FunFam" id="1.10.510.10:FF:000047">
    <property type="entry name" value="Rho-associated protein kinase 1"/>
    <property type="match status" value="1"/>
</dbReference>
<dbReference type="GO" id="GO:0005634">
    <property type="term" value="C:nucleus"/>
    <property type="evidence" value="ECO:0007669"/>
    <property type="project" value="UniProtKB-SubCell"/>
</dbReference>
<evidence type="ECO:0000256" key="2">
    <source>
        <dbReference type="ARBA" id="ARBA00004123"/>
    </source>
</evidence>
<gene>
    <name evidence="36" type="primary">ROCK2</name>
</gene>
<evidence type="ECO:0000256" key="16">
    <source>
        <dbReference type="ARBA" id="ARBA00022840"/>
    </source>
</evidence>
<dbReference type="GO" id="GO:0005524">
    <property type="term" value="F:ATP binding"/>
    <property type="evidence" value="ECO:0007669"/>
    <property type="project" value="UniProtKB-UniRule"/>
</dbReference>
<dbReference type="InterPro" id="IPR017892">
    <property type="entry name" value="Pkinase_C"/>
</dbReference>
<comment type="catalytic activity">
    <reaction evidence="23 25">
        <text>L-threonyl-[protein] + ATP = O-phospho-L-threonyl-[protein] + ADP + H(+)</text>
        <dbReference type="Rhea" id="RHEA:46608"/>
        <dbReference type="Rhea" id="RHEA-COMP:11060"/>
        <dbReference type="Rhea" id="RHEA-COMP:11605"/>
        <dbReference type="ChEBI" id="CHEBI:15378"/>
        <dbReference type="ChEBI" id="CHEBI:30013"/>
        <dbReference type="ChEBI" id="CHEBI:30616"/>
        <dbReference type="ChEBI" id="CHEBI:61977"/>
        <dbReference type="ChEBI" id="CHEBI:456216"/>
        <dbReference type="EC" id="2.7.11.1"/>
    </reaction>
</comment>
<dbReference type="InterPro" id="IPR011009">
    <property type="entry name" value="Kinase-like_dom_sf"/>
</dbReference>
<dbReference type="Proteomes" id="UP000265040">
    <property type="component" value="Chromosome 12"/>
</dbReference>
<evidence type="ECO:0000256" key="24">
    <source>
        <dbReference type="ARBA" id="ARBA00048679"/>
    </source>
</evidence>
<comment type="similarity">
    <text evidence="5 25">Belongs to the protein kinase superfamily. AGC Ser/Thr protein kinase family.</text>
</comment>
<evidence type="ECO:0000313" key="37">
    <source>
        <dbReference type="Proteomes" id="UP000265040"/>
    </source>
</evidence>
<evidence type="ECO:0000259" key="31">
    <source>
        <dbReference type="PROSITE" id="PS50003"/>
    </source>
</evidence>
<dbReference type="GO" id="GO:0030866">
    <property type="term" value="P:cortical actin cytoskeleton organization"/>
    <property type="evidence" value="ECO:0007669"/>
    <property type="project" value="TreeGrafter"/>
</dbReference>
<comment type="catalytic activity">
    <reaction evidence="24 25">
        <text>L-seryl-[protein] + ATP = O-phospho-L-seryl-[protein] + ADP + H(+)</text>
        <dbReference type="Rhea" id="RHEA:17989"/>
        <dbReference type="Rhea" id="RHEA-COMP:9863"/>
        <dbReference type="Rhea" id="RHEA-COMP:11604"/>
        <dbReference type="ChEBI" id="CHEBI:15378"/>
        <dbReference type="ChEBI" id="CHEBI:29999"/>
        <dbReference type="ChEBI" id="CHEBI:30616"/>
        <dbReference type="ChEBI" id="CHEBI:83421"/>
        <dbReference type="ChEBI" id="CHEBI:456216"/>
        <dbReference type="EC" id="2.7.11.1"/>
    </reaction>
</comment>
<keyword evidence="6" id="KW-1003">Cell membrane</keyword>
<dbReference type="GO" id="GO:0010825">
    <property type="term" value="P:positive regulation of centrosome duplication"/>
    <property type="evidence" value="ECO:0007669"/>
    <property type="project" value="InterPro"/>
</dbReference>
<keyword evidence="15" id="KW-0862">Zinc</keyword>
<dbReference type="SMART" id="SM00233">
    <property type="entry name" value="PH"/>
    <property type="match status" value="1"/>
</dbReference>
<accession>A0A7N6BG97</accession>
<evidence type="ECO:0000256" key="4">
    <source>
        <dbReference type="ARBA" id="ARBA00004245"/>
    </source>
</evidence>
<dbReference type="Pfam" id="PF00433">
    <property type="entry name" value="Pkinase_C"/>
    <property type="match status" value="1"/>
</dbReference>
<feature type="region of interest" description="Disordered" evidence="30">
    <location>
        <begin position="1019"/>
        <end position="1041"/>
    </location>
</feature>
<feature type="compositionally biased region" description="Basic and acidic residues" evidence="30">
    <location>
        <begin position="652"/>
        <end position="669"/>
    </location>
</feature>
<keyword evidence="16 25" id="KW-0067">ATP-binding</keyword>
<dbReference type="PIRSF" id="PIRSF037568">
    <property type="entry name" value="Rho_kinase"/>
    <property type="match status" value="1"/>
</dbReference>
<dbReference type="Pfam" id="PF25346">
    <property type="entry name" value="PH_MRCK"/>
    <property type="match status" value="1"/>
</dbReference>
<dbReference type="SMART" id="SM00109">
    <property type="entry name" value="C1"/>
    <property type="match status" value="1"/>
</dbReference>
<reference evidence="36" key="3">
    <citation type="submission" date="2025-09" db="UniProtKB">
        <authorList>
            <consortium name="Ensembl"/>
        </authorList>
    </citation>
    <scope>IDENTIFICATION</scope>
</reference>
<dbReference type="GO" id="GO:0032956">
    <property type="term" value="P:regulation of actin cytoskeleton organization"/>
    <property type="evidence" value="ECO:0007669"/>
    <property type="project" value="InterPro"/>
</dbReference>
<feature type="compositionally biased region" description="Basic and acidic residues" evidence="30">
    <location>
        <begin position="1028"/>
        <end position="1041"/>
    </location>
</feature>
<evidence type="ECO:0000256" key="7">
    <source>
        <dbReference type="ARBA" id="ARBA00022490"/>
    </source>
</evidence>
<feature type="domain" description="Phorbol-ester/DAG-type" evidence="33">
    <location>
        <begin position="1238"/>
        <end position="1293"/>
    </location>
</feature>
<dbReference type="InterPro" id="IPR020684">
    <property type="entry name" value="ROCK1/ROCK2"/>
</dbReference>
<dbReference type="FunFam" id="3.30.60.20:FF:000036">
    <property type="entry name" value="Rho-associated protein kinase 1"/>
    <property type="match status" value="1"/>
</dbReference>
<feature type="binding site" evidence="27 29">
    <location>
        <position position="127"/>
    </location>
    <ligand>
        <name>ATP</name>
        <dbReference type="ChEBI" id="CHEBI:30616"/>
    </ligand>
</feature>
<dbReference type="InterPro" id="IPR015008">
    <property type="entry name" value="ROCK_Rho-bd_dom"/>
</dbReference>
<dbReference type="PANTHER" id="PTHR22988">
    <property type="entry name" value="MYOTONIC DYSTROPHY S/T KINASE-RELATED"/>
    <property type="match status" value="1"/>
</dbReference>
<dbReference type="InterPro" id="IPR002219">
    <property type="entry name" value="PKC_DAG/PE"/>
</dbReference>
<evidence type="ECO:0000256" key="18">
    <source>
        <dbReference type="ARBA" id="ARBA00023054"/>
    </source>
</evidence>
<dbReference type="Gene3D" id="1.20.5.340">
    <property type="match status" value="1"/>
</dbReference>
<dbReference type="GO" id="GO:0072518">
    <property type="term" value="F:Rho-dependent protein serine/threonine kinase activity"/>
    <property type="evidence" value="ECO:0007669"/>
    <property type="project" value="TreeGrafter"/>
</dbReference>
<keyword evidence="12 25" id="KW-0547">Nucleotide-binding</keyword>
<dbReference type="GO" id="GO:0005886">
    <property type="term" value="C:plasma membrane"/>
    <property type="evidence" value="ECO:0007669"/>
    <property type="project" value="UniProtKB-SubCell"/>
</dbReference>
<dbReference type="GO" id="GO:0048511">
    <property type="term" value="P:rhythmic process"/>
    <property type="evidence" value="ECO:0007669"/>
    <property type="project" value="UniProtKB-KW"/>
</dbReference>
<dbReference type="CDD" id="cd01242">
    <property type="entry name" value="PH_ROCK"/>
    <property type="match status" value="1"/>
</dbReference>
<dbReference type="InterPro" id="IPR046349">
    <property type="entry name" value="C1-like_sf"/>
</dbReference>
<comment type="function">
    <text evidence="25">Protein kinase which is a key regulator of actin cytoskeleton and cell polarity.</text>
</comment>
<dbReference type="SUPFAM" id="SSF50729">
    <property type="entry name" value="PH domain-like"/>
    <property type="match status" value="1"/>
</dbReference>
<organism evidence="36 37">
    <name type="scientific">Anabas testudineus</name>
    <name type="common">Climbing perch</name>
    <name type="synonym">Anthias testudineus</name>
    <dbReference type="NCBI Taxonomy" id="64144"/>
    <lineage>
        <taxon>Eukaryota</taxon>
        <taxon>Metazoa</taxon>
        <taxon>Chordata</taxon>
        <taxon>Craniata</taxon>
        <taxon>Vertebrata</taxon>
        <taxon>Euteleostomi</taxon>
        <taxon>Actinopterygii</taxon>
        <taxon>Neopterygii</taxon>
        <taxon>Teleostei</taxon>
        <taxon>Neoteleostei</taxon>
        <taxon>Acanthomorphata</taxon>
        <taxon>Anabantaria</taxon>
        <taxon>Anabantiformes</taxon>
        <taxon>Anabantoidei</taxon>
        <taxon>Anabantidae</taxon>
        <taxon>Anabas</taxon>
    </lineage>
</organism>
<dbReference type="FunFam" id="2.30.29.30:FF:000033">
    <property type="entry name" value="Rho-associated protein kinase 2"/>
    <property type="match status" value="1"/>
</dbReference>
<evidence type="ECO:0000256" key="3">
    <source>
        <dbReference type="ARBA" id="ARBA00004202"/>
    </source>
</evidence>
<feature type="region of interest" description="Disordered" evidence="30">
    <location>
        <begin position="1324"/>
        <end position="1369"/>
    </location>
</feature>
<protein>
    <recommendedName>
        <fullName evidence="25">Rho-associated protein kinase</fullName>
        <ecNumber evidence="25">2.7.11.1</ecNumber>
    </recommendedName>
</protein>
<dbReference type="SMART" id="SM00220">
    <property type="entry name" value="S_TKc"/>
    <property type="match status" value="1"/>
</dbReference>
<dbReference type="InterPro" id="IPR057529">
    <property type="entry name" value="MRCK/ROCK_PH"/>
</dbReference>
<comment type="activity regulation">
    <text evidence="25">Activated by RHOA binding. Inhibited by Y-27632.</text>
</comment>
<evidence type="ECO:0000256" key="27">
    <source>
        <dbReference type="PIRSR" id="PIRSR037568-2"/>
    </source>
</evidence>
<dbReference type="PROSITE" id="PS00107">
    <property type="entry name" value="PROTEIN_KINASE_ATP"/>
    <property type="match status" value="1"/>
</dbReference>
<evidence type="ECO:0000256" key="28">
    <source>
        <dbReference type="PROSITE-ProRule" id="PRU01206"/>
    </source>
</evidence>
<dbReference type="InterPro" id="IPR017441">
    <property type="entry name" value="Protein_kinase_ATP_BS"/>
</dbReference>
<dbReference type="GO" id="GO:0031032">
    <property type="term" value="P:actomyosin structure organization"/>
    <property type="evidence" value="ECO:0007669"/>
    <property type="project" value="TreeGrafter"/>
</dbReference>
<dbReference type="GO" id="GO:0048598">
    <property type="term" value="P:embryonic morphogenesis"/>
    <property type="evidence" value="ECO:0007669"/>
    <property type="project" value="TreeGrafter"/>
</dbReference>
<comment type="subunit">
    <text evidence="25">Homodimer.</text>
</comment>
<evidence type="ECO:0000256" key="6">
    <source>
        <dbReference type="ARBA" id="ARBA00022475"/>
    </source>
</evidence>
<keyword evidence="7" id="KW-0963">Cytoplasm</keyword>
<dbReference type="OrthoDB" id="3638488at2759"/>
<dbReference type="PROSITE" id="PS50011">
    <property type="entry name" value="PROTEIN_KINASE_DOM"/>
    <property type="match status" value="1"/>
</dbReference>
<evidence type="ECO:0000256" key="25">
    <source>
        <dbReference type="PIRNR" id="PIRNR037568"/>
    </source>
</evidence>
<reference evidence="36" key="2">
    <citation type="submission" date="2025-08" db="UniProtKB">
        <authorList>
            <consortium name="Ensembl"/>
        </authorList>
    </citation>
    <scope>IDENTIFICATION</scope>
</reference>
<keyword evidence="8 25" id="KW-0723">Serine/threonine-protein kinase</keyword>
<evidence type="ECO:0000256" key="5">
    <source>
        <dbReference type="ARBA" id="ARBA00009903"/>
    </source>
</evidence>
<dbReference type="PROSITE" id="PS00108">
    <property type="entry name" value="PROTEIN_KINASE_ST"/>
    <property type="match status" value="1"/>
</dbReference>
<feature type="domain" description="Protein kinase" evidence="32">
    <location>
        <begin position="98"/>
        <end position="360"/>
    </location>
</feature>
<evidence type="ECO:0000259" key="32">
    <source>
        <dbReference type="PROSITE" id="PS50011"/>
    </source>
</evidence>
<dbReference type="GO" id="GO:0008270">
    <property type="term" value="F:zinc ion binding"/>
    <property type="evidence" value="ECO:0007669"/>
    <property type="project" value="UniProtKB-KW"/>
</dbReference>
<evidence type="ECO:0000256" key="29">
    <source>
        <dbReference type="PROSITE-ProRule" id="PRU10141"/>
    </source>
</evidence>
<dbReference type="CDD" id="cd22250">
    <property type="entry name" value="ROCK_SBD"/>
    <property type="match status" value="1"/>
</dbReference>
<evidence type="ECO:0000256" key="26">
    <source>
        <dbReference type="PIRSR" id="PIRSR037568-1"/>
    </source>
</evidence>
<name>A0A7N6BG97_ANATE</name>
<dbReference type="Pfam" id="PF08912">
    <property type="entry name" value="Rho_Binding"/>
    <property type="match status" value="1"/>
</dbReference>
<dbReference type="Pfam" id="PF00069">
    <property type="entry name" value="Pkinase"/>
    <property type="match status" value="1"/>
</dbReference>
<evidence type="ECO:0000256" key="15">
    <source>
        <dbReference type="ARBA" id="ARBA00022833"/>
    </source>
</evidence>
<evidence type="ECO:0000256" key="21">
    <source>
        <dbReference type="ARBA" id="ARBA00023212"/>
    </source>
</evidence>
<evidence type="ECO:0000256" key="1">
    <source>
        <dbReference type="ARBA" id="ARBA00001946"/>
    </source>
</evidence>
<dbReference type="GeneTree" id="ENSGT01030000234517"/>
<evidence type="ECO:0000259" key="34">
    <source>
        <dbReference type="PROSITE" id="PS51285"/>
    </source>
</evidence>
<dbReference type="FunFam" id="1.20.5.340:FF:000016">
    <property type="entry name" value="Rho-associated protein kinase 2"/>
    <property type="match status" value="1"/>
</dbReference>
<dbReference type="Gene3D" id="3.30.200.20">
    <property type="entry name" value="Phosphorylase Kinase, domain 1"/>
    <property type="match status" value="1"/>
</dbReference>
<dbReference type="FunFam" id="3.30.200.20:FF:000072">
    <property type="entry name" value="Rho-associated protein kinase 2"/>
    <property type="match status" value="1"/>
</dbReference>
<feature type="domain" description="PH" evidence="31">
    <location>
        <begin position="1128"/>
        <end position="1327"/>
    </location>
</feature>
<dbReference type="Ensembl" id="ENSATET00000047229.2">
    <property type="protein sequence ID" value="ENSATEP00000062381.2"/>
    <property type="gene ID" value="ENSATEG00000010506.3"/>
</dbReference>
<keyword evidence="22" id="KW-0539">Nucleus</keyword>
<dbReference type="GO" id="GO:0031267">
    <property type="term" value="F:small GTPase binding"/>
    <property type="evidence" value="ECO:0007669"/>
    <property type="project" value="InterPro"/>
</dbReference>
<feature type="active site" description="Proton acceptor" evidence="26">
    <location>
        <position position="220"/>
    </location>
</feature>
<dbReference type="PROSITE" id="PS51285">
    <property type="entry name" value="AGC_KINASE_CTER"/>
    <property type="match status" value="1"/>
</dbReference>
<dbReference type="SUPFAM" id="SSF56112">
    <property type="entry name" value="Protein kinase-like (PK-like)"/>
    <property type="match status" value="1"/>
</dbReference>
<dbReference type="PROSITE" id="PS51859">
    <property type="entry name" value="RHO_BD"/>
    <property type="match status" value="1"/>
</dbReference>
<evidence type="ECO:0000256" key="17">
    <source>
        <dbReference type="ARBA" id="ARBA00022842"/>
    </source>
</evidence>
<keyword evidence="20" id="KW-0472">Membrane</keyword>
<keyword evidence="37" id="KW-1185">Reference proteome</keyword>
<dbReference type="FunFam" id="3.30.200.20:FF:001759">
    <property type="entry name" value="Rho-associated, coiled-coil-containing protein kinase 2b"/>
    <property type="match status" value="1"/>
</dbReference>
<reference evidence="36" key="1">
    <citation type="submission" date="2021-04" db="EMBL/GenBank/DDBJ databases">
        <authorList>
            <consortium name="Wellcome Sanger Institute Data Sharing"/>
        </authorList>
    </citation>
    <scope>NUCLEOTIDE SEQUENCE [LARGE SCALE GENOMIC DNA]</scope>
</reference>
<dbReference type="CDD" id="cd20875">
    <property type="entry name" value="C1_ROCK2"/>
    <property type="match status" value="1"/>
</dbReference>
<keyword evidence="17 25" id="KW-0460">Magnesium</keyword>
<evidence type="ECO:0000256" key="14">
    <source>
        <dbReference type="ARBA" id="ARBA00022777"/>
    </source>
</evidence>
<dbReference type="InterPro" id="IPR000719">
    <property type="entry name" value="Prot_kinase_dom"/>
</dbReference>
<keyword evidence="14 25" id="KW-0418">Kinase</keyword>
<dbReference type="GO" id="GO:0000281">
    <property type="term" value="P:mitotic cytokinesis"/>
    <property type="evidence" value="ECO:0007669"/>
    <property type="project" value="TreeGrafter"/>
</dbReference>
<feature type="domain" description="RhoBD" evidence="35">
    <location>
        <begin position="953"/>
        <end position="1021"/>
    </location>
</feature>
<evidence type="ECO:0000256" key="23">
    <source>
        <dbReference type="ARBA" id="ARBA00047899"/>
    </source>
</evidence>
<dbReference type="InterPro" id="IPR008271">
    <property type="entry name" value="Ser/Thr_kinase_AS"/>
</dbReference>
<dbReference type="GO" id="GO:0005813">
    <property type="term" value="C:centrosome"/>
    <property type="evidence" value="ECO:0007669"/>
    <property type="project" value="TreeGrafter"/>
</dbReference>
<evidence type="ECO:0000259" key="35">
    <source>
        <dbReference type="PROSITE" id="PS51859"/>
    </source>
</evidence>
<comment type="subcellular location">
    <subcellularLocation>
        <location evidence="3">Cell membrane</location>
        <topology evidence="3">Peripheral membrane protein</topology>
    </subcellularLocation>
    <subcellularLocation>
        <location evidence="4">Cytoplasm</location>
        <location evidence="4">Cytoskeleton</location>
    </subcellularLocation>
    <subcellularLocation>
        <location evidence="2">Nucleus</location>
    </subcellularLocation>
</comment>
<dbReference type="InterPro" id="IPR037311">
    <property type="entry name" value="ROCK2_HR1"/>
</dbReference>
<proteinExistence type="inferred from homology"/>
<keyword evidence="11 25" id="KW-0479">Metal-binding</keyword>
<feature type="domain" description="AGC-kinase C-terminal" evidence="34">
    <location>
        <begin position="361"/>
        <end position="431"/>
    </location>
</feature>
<evidence type="ECO:0000259" key="33">
    <source>
        <dbReference type="PROSITE" id="PS50081"/>
    </source>
</evidence>
<dbReference type="CDD" id="cd11638">
    <property type="entry name" value="HR1_ROCK2"/>
    <property type="match status" value="1"/>
</dbReference>
<dbReference type="InterPro" id="IPR050839">
    <property type="entry name" value="Rho-assoc_Ser/Thr_Kinase"/>
</dbReference>
<dbReference type="InterPro" id="IPR001849">
    <property type="entry name" value="PH_domain"/>
</dbReference>
<dbReference type="PANTHER" id="PTHR22988:SF28">
    <property type="entry name" value="RHO-ASSOCIATED PROTEIN KINASE 2"/>
    <property type="match status" value="1"/>
</dbReference>
<keyword evidence="19" id="KW-0090">Biological rhythms</keyword>
<dbReference type="EC" id="2.7.11.1" evidence="25"/>
<dbReference type="SUPFAM" id="SSF103652">
    <property type="entry name" value="G protein-binding domain"/>
    <property type="match status" value="1"/>
</dbReference>
<keyword evidence="21 25" id="KW-0206">Cytoskeleton</keyword>
<evidence type="ECO:0000256" key="22">
    <source>
        <dbReference type="ARBA" id="ARBA00023242"/>
    </source>
</evidence>
<sequence>MQSSSSKEHCLRGNDLHMRDMRLHDTLKLSGSPGVGWIISCIPVLRGRSSCKCDSMNALVLDLDYPALRKNKNIETFLNRYETVIGQIRDLQMKSEDFDRVKVIGRGAFGEVQLVRHKASQKVYAMKLLSKFEMIKRSDSAFFWEERDIMAFANSPWVVQLCCAFQDEHYLYMVMEYMPGGDLVNLTSTYDVPEKWAKFYTAEVVMALDAIHSMGFIHRDVKPDNMLLDRHGHLKLADFGTCMKMNSTGMVHCDTAVGTPDYISPEVLKSQGGDGYYGRECDWWSVGVFIFEMLVGDTPFYADSLVGTYSKIMDHKNSLNFPDDVEISENAKNIICAFLTDREVRLGRNGVEEIKRHPFFKNDQWTFDTIRDTAAPVVPELSSDIDTSNFDEIEDDKGDVETFPTPKAFVGNQLPFVGFTYFKEDQTHVIGYFSPQSAALEKKLHHLEVQLNNEKQIKDDLEHKYRYSSCCINKVTSRKNLESSQRQLEREKALLQHKSLESHRKAESEADRKRCLENEVNSLRDQLDDLKRRNQNSHIFNEKNIHLQKQLEEANTLLRAETEAATRLRKTQTESSKQLQQLEANVRELQDKCCLLERSKLSLEKECISLQAALETERREQSQGSETISDLMARISAHEEEARQQKQALSKAEAEKRQLQEKLTDQEKEMSNKEIDLTYKLKVLQQELEQEEASHKSTRALLADKSKIKVTIEGAKSESMKEMEQKLAEERAAKLRLENRILELEKHSSMMDCDYKQALQKLDELRRHKDRLTEEVKNLTLKIEQETQKRNLTQNDLKAQNQQLNSLRTSEKQLKQEMNHLLDIKRSLEKQNQELVTSTLPVSCVFQTLYKTQVRELKEECEERNKLYKEMQQSLQELQEERDSLAAQLEITLTKADSEQLARSIAEEQYSDLEKEKIMKELELKEMMARHRQELSEKDITISSLEEANRTLTSDVANLANEKEELNNKLKEAMEERETSKDWEQQISQMKLTFEKQLQSERTLKTQAVNKLAEIMNRKEVPAAGSRRGNDTDMRRKEKENRKLQLELRSEKEKLNSSIIKYQKEINEMQAQLADESQMRIELQMALDSKDSDIEQLRNHLQSLSVQSMDSASISSGPEFDTDDAYAETRLEGWLSLPVRNNTKKFGWEKKYVVVSSKKILFYNSEQDREQSIPYMVLDIDKLFHVRPVTQTDVYRADAKEIPRIFQILYANEGESKKEPEFPVEPIGEKSSYICHKGHEFIPTLYHFPTNCEACTKPLWNMFKPPPALECRRCHIKCHKDHMDKKEEIIAPCKVNFDMSMAKNLLLLATSQEEQQKWVSRLVKKIPKKPPAPAAPEHFARSSPRASMKVQPSQSMRRPSRQLPTSKSR</sequence>
<feature type="compositionally biased region" description="Polar residues" evidence="30">
    <location>
        <begin position="1350"/>
        <end position="1369"/>
    </location>
</feature>
<evidence type="ECO:0000256" key="13">
    <source>
        <dbReference type="ARBA" id="ARBA00022771"/>
    </source>
</evidence>
<feature type="region of interest" description="Disordered" evidence="30">
    <location>
        <begin position="638"/>
        <end position="669"/>
    </location>
</feature>
<keyword evidence="9" id="KW-0597">Phosphoprotein</keyword>
<evidence type="ECO:0000256" key="8">
    <source>
        <dbReference type="ARBA" id="ARBA00022527"/>
    </source>
</evidence>
<comment type="cofactor">
    <cofactor evidence="1 25">
        <name>Mg(2+)</name>
        <dbReference type="ChEBI" id="CHEBI:18420"/>
    </cofactor>
</comment>
<keyword evidence="10 25" id="KW-0808">Transferase</keyword>
<dbReference type="GO" id="GO:0006939">
    <property type="term" value="P:smooth muscle contraction"/>
    <property type="evidence" value="ECO:0007669"/>
    <property type="project" value="InterPro"/>
</dbReference>
<dbReference type="PROSITE" id="PS50003">
    <property type="entry name" value="PH_DOMAIN"/>
    <property type="match status" value="1"/>
</dbReference>
<evidence type="ECO:0000256" key="19">
    <source>
        <dbReference type="ARBA" id="ARBA00023108"/>
    </source>
</evidence>